<protein>
    <submittedName>
        <fullName evidence="1">Flagellar biosynthesis protein FlgP</fullName>
    </submittedName>
</protein>
<keyword evidence="1" id="KW-0969">Cilium</keyword>
<dbReference type="EMBL" id="PNBX01000015">
    <property type="protein sequence ID" value="TMO69581.1"/>
    <property type="molecule type" value="Genomic_DNA"/>
</dbReference>
<name>A0A5S3VCJ8_9GAMM</name>
<reference evidence="3 4" key="1">
    <citation type="submission" date="2018-01" db="EMBL/GenBank/DDBJ databases">
        <authorList>
            <person name="Paulsen S."/>
            <person name="Gram L.K."/>
        </authorList>
    </citation>
    <scope>NUCLEOTIDE SEQUENCE [LARGE SCALE GENOMIC DNA]</scope>
    <source>
        <strain evidence="1 4">S3790</strain>
        <strain evidence="2 3">S3895</strain>
    </source>
</reference>
<accession>A0A5S3VCJ8</accession>
<dbReference type="OrthoDB" id="7348506at2"/>
<reference evidence="4" key="2">
    <citation type="submission" date="2019-06" db="EMBL/GenBank/DDBJ databases">
        <title>Co-occurence of chitin degradation, pigmentation and bioactivity in marine Pseudoalteromonas.</title>
        <authorList>
            <person name="Sonnenschein E.C."/>
            <person name="Bech P.K."/>
        </authorList>
    </citation>
    <scope>NUCLEOTIDE SEQUENCE [LARGE SCALE GENOMIC DNA]</scope>
    <source>
        <strain evidence="4">S3790</strain>
        <strain evidence="2">S3895</strain>
    </source>
</reference>
<evidence type="ECO:0000313" key="2">
    <source>
        <dbReference type="EMBL" id="TMO74467.1"/>
    </source>
</evidence>
<keyword evidence="1" id="KW-0966">Cell projection</keyword>
<organism evidence="1 4">
    <name type="scientific">Pseudoalteromonas aurantia</name>
    <dbReference type="NCBI Taxonomy" id="43654"/>
    <lineage>
        <taxon>Bacteria</taxon>
        <taxon>Pseudomonadati</taxon>
        <taxon>Pseudomonadota</taxon>
        <taxon>Gammaproteobacteria</taxon>
        <taxon>Alteromonadales</taxon>
        <taxon>Pseudoalteromonadaceae</taxon>
        <taxon>Pseudoalteromonas</taxon>
    </lineage>
</organism>
<comment type="caution">
    <text evidence="1">The sequence shown here is derived from an EMBL/GenBank/DDBJ whole genome shotgun (WGS) entry which is preliminary data.</text>
</comment>
<dbReference type="AlphaFoldDB" id="A0A5S3VCJ8"/>
<dbReference type="Proteomes" id="UP000307164">
    <property type="component" value="Unassembled WGS sequence"/>
</dbReference>
<proteinExistence type="predicted"/>
<sequence length="132" mass="14858">MFDKHIEYSFVEPDSYPVIKAIGYAPLSAQPGESESQKMLMALKVSKLEAYRELAEQVYGQSLSADMTVKGAIAQNDGLKSQVKGLIRGARVVKSYAVGDTYTTELELDMKRVHDLYITQSKPRKVKRVTYY</sequence>
<evidence type="ECO:0000313" key="4">
    <source>
        <dbReference type="Proteomes" id="UP000307217"/>
    </source>
</evidence>
<dbReference type="EMBL" id="PNBW01000048">
    <property type="protein sequence ID" value="TMO74467.1"/>
    <property type="molecule type" value="Genomic_DNA"/>
</dbReference>
<dbReference type="Proteomes" id="UP000307217">
    <property type="component" value="Unassembled WGS sequence"/>
</dbReference>
<dbReference type="InterPro" id="IPR007293">
    <property type="entry name" value="FlgP"/>
</dbReference>
<keyword evidence="3" id="KW-1185">Reference proteome</keyword>
<dbReference type="PIRSF" id="PIRSF028687">
    <property type="entry name" value="UCP028687"/>
    <property type="match status" value="1"/>
</dbReference>
<gene>
    <name evidence="1" type="ORF">CWC19_04620</name>
    <name evidence="2" type="ORF">CWC20_10975</name>
</gene>
<evidence type="ECO:0000313" key="1">
    <source>
        <dbReference type="EMBL" id="TMO69581.1"/>
    </source>
</evidence>
<evidence type="ECO:0000313" key="3">
    <source>
        <dbReference type="Proteomes" id="UP000307164"/>
    </source>
</evidence>
<dbReference type="RefSeq" id="WP_138590425.1">
    <property type="nucleotide sequence ID" value="NZ_PNBW01000048.1"/>
</dbReference>
<reference evidence="1" key="3">
    <citation type="submission" date="2019-09" db="EMBL/GenBank/DDBJ databases">
        <title>Co-occurence of chitin degradation, pigmentation and bioactivity in marine Pseudoalteromonas.</title>
        <authorList>
            <person name="Sonnenschein E.C."/>
            <person name="Bech P.K."/>
        </authorList>
    </citation>
    <scope>NUCLEOTIDE SEQUENCE</scope>
    <source>
        <strain evidence="1">S3790</strain>
        <strain evidence="3">S3895</strain>
    </source>
</reference>
<keyword evidence="1" id="KW-0282">Flagellum</keyword>